<dbReference type="Pfam" id="PF00534">
    <property type="entry name" value="Glycos_transf_1"/>
    <property type="match status" value="1"/>
</dbReference>
<gene>
    <name evidence="4" type="ORF">I4Q42_13195</name>
</gene>
<keyword evidence="5" id="KW-1185">Reference proteome</keyword>
<evidence type="ECO:0000313" key="5">
    <source>
        <dbReference type="Proteomes" id="UP000639859"/>
    </source>
</evidence>
<dbReference type="SUPFAM" id="SSF53756">
    <property type="entry name" value="UDP-Glycosyltransferase/glycogen phosphorylase"/>
    <property type="match status" value="1"/>
</dbReference>
<reference evidence="4 5" key="1">
    <citation type="submission" date="2020-11" db="EMBL/GenBank/DDBJ databases">
        <title>genome sequence of strain KACC 18849.</title>
        <authorList>
            <person name="Gao J."/>
            <person name="Zhang X."/>
        </authorList>
    </citation>
    <scope>NUCLEOTIDE SEQUENCE [LARGE SCALE GENOMIC DNA]</scope>
    <source>
        <strain evidence="4 5">KACC 18849</strain>
    </source>
</reference>
<dbReference type="Gene3D" id="3.40.50.2000">
    <property type="entry name" value="Glycogen Phosphorylase B"/>
    <property type="match status" value="1"/>
</dbReference>
<accession>A0ABS0T174</accession>
<dbReference type="EMBL" id="JADWOX010000008">
    <property type="protein sequence ID" value="MBI1684622.1"/>
    <property type="molecule type" value="Genomic_DNA"/>
</dbReference>
<proteinExistence type="predicted"/>
<dbReference type="CDD" id="cd03801">
    <property type="entry name" value="GT4_PimA-like"/>
    <property type="match status" value="1"/>
</dbReference>
<keyword evidence="1" id="KW-0328">Glycosyltransferase</keyword>
<dbReference type="Gene3D" id="3.40.50.11090">
    <property type="match status" value="1"/>
</dbReference>
<evidence type="ECO:0000313" key="4">
    <source>
        <dbReference type="EMBL" id="MBI1684622.1"/>
    </source>
</evidence>
<protein>
    <submittedName>
        <fullName evidence="4">Glycosyltransferase family 4 protein</fullName>
    </submittedName>
</protein>
<dbReference type="PANTHER" id="PTHR12526">
    <property type="entry name" value="GLYCOSYLTRANSFERASE"/>
    <property type="match status" value="1"/>
</dbReference>
<evidence type="ECO:0000259" key="3">
    <source>
        <dbReference type="Pfam" id="PF00534"/>
    </source>
</evidence>
<organism evidence="4 5">
    <name type="scientific">Caulobacter hibisci</name>
    <dbReference type="NCBI Taxonomy" id="2035993"/>
    <lineage>
        <taxon>Bacteria</taxon>
        <taxon>Pseudomonadati</taxon>
        <taxon>Pseudomonadota</taxon>
        <taxon>Alphaproteobacteria</taxon>
        <taxon>Caulobacterales</taxon>
        <taxon>Caulobacteraceae</taxon>
        <taxon>Caulobacter</taxon>
    </lineage>
</organism>
<dbReference type="InterPro" id="IPR001296">
    <property type="entry name" value="Glyco_trans_1"/>
</dbReference>
<name>A0ABS0T174_9CAUL</name>
<comment type="caution">
    <text evidence="4">The sequence shown here is derived from an EMBL/GenBank/DDBJ whole genome shotgun (WGS) entry which is preliminary data.</text>
</comment>
<keyword evidence="2" id="KW-0808">Transferase</keyword>
<sequence length="358" mass="39086">MKIVFVEPGASLRPVGGTRIVYEHANRLAERGHDVTVVLPASAAIDARLRKRLRLWLRWRRWKADGRWRPTWARISPKVKVLWAPDLSARHVPAGDVVVATVWNAVEGVDRLPPSHGVKAFFAQHWDFGFERNAEGVERAWAPAMAKIVIARSIRAKAAERGVDAALVPNGLELATFGLDTPLDQRDPFRVALIHQRASYKGFDDALAALAIAHAAEPRLTVEMYGPAAPDDLPAYVTYHVAPTDADLRALYNRASVFVSASHNEGWGLPPCEAALCGAALAITDNLGHREFAFDGRTALLSQPHDPPALAANLLALIADAELRARLNAGARAELAQYDWNRSSALMEEALTRIVAAG</sequence>
<feature type="domain" description="Glycosyl transferase family 1" evidence="3">
    <location>
        <begin position="192"/>
        <end position="332"/>
    </location>
</feature>
<dbReference type="Proteomes" id="UP000639859">
    <property type="component" value="Unassembled WGS sequence"/>
</dbReference>
<evidence type="ECO:0000256" key="2">
    <source>
        <dbReference type="ARBA" id="ARBA00022679"/>
    </source>
</evidence>
<evidence type="ECO:0000256" key="1">
    <source>
        <dbReference type="ARBA" id="ARBA00022676"/>
    </source>
</evidence>
<dbReference type="PANTHER" id="PTHR12526:SF510">
    <property type="entry name" value="D-INOSITOL 3-PHOSPHATE GLYCOSYLTRANSFERASE"/>
    <property type="match status" value="1"/>
</dbReference>